<dbReference type="AlphaFoldDB" id="A0A183KXV2"/>
<dbReference type="Proteomes" id="UP000279833">
    <property type="component" value="Unassembled WGS sequence"/>
</dbReference>
<sequence length="123" mass="13240">MFLSCKCAALALPIRSLTSASDPPCSSMMLPKCVKVIASSKASPSIVIGLMHAVLHWRIVIFLSCMLRPTAAEAAATLVVFSCIRCCVWDRRARSSAKARLSSCIVAVYCILCFPSAVDVFII</sequence>
<organism evidence="4">
    <name type="scientific">Schistosoma curassoni</name>
    <dbReference type="NCBI Taxonomy" id="6186"/>
    <lineage>
        <taxon>Eukaryota</taxon>
        <taxon>Metazoa</taxon>
        <taxon>Spiralia</taxon>
        <taxon>Lophotrochozoa</taxon>
        <taxon>Platyhelminthes</taxon>
        <taxon>Trematoda</taxon>
        <taxon>Digenea</taxon>
        <taxon>Strigeidida</taxon>
        <taxon>Schistosomatoidea</taxon>
        <taxon>Schistosomatidae</taxon>
        <taxon>Schistosoma</taxon>
    </lineage>
</organism>
<proteinExistence type="predicted"/>
<feature type="transmembrane region" description="Helical" evidence="1">
    <location>
        <begin position="101"/>
        <end position="122"/>
    </location>
</feature>
<accession>A0A183KXV2</accession>
<reference evidence="2 3" key="2">
    <citation type="submission" date="2018-11" db="EMBL/GenBank/DDBJ databases">
        <authorList>
            <consortium name="Pathogen Informatics"/>
        </authorList>
    </citation>
    <scope>NUCLEOTIDE SEQUENCE [LARGE SCALE GENOMIC DNA]</scope>
    <source>
        <strain evidence="2">Dakar</strain>
        <strain evidence="3">Dakar, Senegal</strain>
    </source>
</reference>
<dbReference type="WBParaSite" id="SCUD_0001990101-mRNA-1">
    <property type="protein sequence ID" value="SCUD_0001990101-mRNA-1"/>
    <property type="gene ID" value="SCUD_0001990101"/>
</dbReference>
<name>A0A183KXV2_9TREM</name>
<evidence type="ECO:0000313" key="2">
    <source>
        <dbReference type="EMBL" id="VDP70584.1"/>
    </source>
</evidence>
<gene>
    <name evidence="2" type="ORF">SCUD_LOCUS19898</name>
</gene>
<evidence type="ECO:0000256" key="1">
    <source>
        <dbReference type="SAM" id="Phobius"/>
    </source>
</evidence>
<dbReference type="EMBL" id="UZAK01043314">
    <property type="protein sequence ID" value="VDP70584.1"/>
    <property type="molecule type" value="Genomic_DNA"/>
</dbReference>
<keyword evidence="3" id="KW-1185">Reference proteome</keyword>
<protein>
    <submittedName>
        <fullName evidence="4">Secreted protein</fullName>
    </submittedName>
</protein>
<keyword evidence="1" id="KW-1133">Transmembrane helix</keyword>
<keyword evidence="1" id="KW-0812">Transmembrane</keyword>
<evidence type="ECO:0000313" key="4">
    <source>
        <dbReference type="WBParaSite" id="SCUD_0001990101-mRNA-1"/>
    </source>
</evidence>
<reference evidence="4" key="1">
    <citation type="submission" date="2016-06" db="UniProtKB">
        <authorList>
            <consortium name="WormBaseParasite"/>
        </authorList>
    </citation>
    <scope>IDENTIFICATION</scope>
</reference>
<evidence type="ECO:0000313" key="3">
    <source>
        <dbReference type="Proteomes" id="UP000279833"/>
    </source>
</evidence>
<keyword evidence="1" id="KW-0472">Membrane</keyword>